<keyword evidence="5" id="KW-0804">Transcription</keyword>
<evidence type="ECO:0000259" key="10">
    <source>
        <dbReference type="PROSITE" id="PS50217"/>
    </source>
</evidence>
<dbReference type="SUPFAM" id="SSF57959">
    <property type="entry name" value="Leucine zipper domain"/>
    <property type="match status" value="1"/>
</dbReference>
<evidence type="ECO:0000256" key="8">
    <source>
        <dbReference type="SAM" id="Coils"/>
    </source>
</evidence>
<feature type="region of interest" description="Disordered" evidence="9">
    <location>
        <begin position="197"/>
        <end position="222"/>
    </location>
</feature>
<dbReference type="InterPro" id="IPR004827">
    <property type="entry name" value="bZIP"/>
</dbReference>
<evidence type="ECO:0000256" key="1">
    <source>
        <dbReference type="ARBA" id="ARBA00004123"/>
    </source>
</evidence>
<sequence>MSAVTPTIKFENSPTESTVSLPGQTFSPLFPPSTELPTPAQETSDPMDQCSPESESDSDERPPEDVVLAALAASLSAGDIASVVAASTTGGNDDASGGQTRSLKRAKTADEKEQRRVERVLRNRRAAQSSRERKRLEVEALERRNKELETRINLVERANMILIDELNKARKAGGSSAPSPSLEALISSNTLTLHPFPPQTTPVAESAKAATPSSKEFQKQQVKIEPVESVMALPATSSKSANMTQRPAEMFLTNPHNPSIPSCPSTEPVDSVFGAAFSLQETIDTDRYVLENGFPSSPDTIDIDCHSLAGDSSLYTDIYNINDFVFLDQGCATDSATQVPGLAADTELAFEIPECEDQNSSKDFNLQPQSGASTSGCDDGGIAVGH</sequence>
<feature type="compositionally biased region" description="Basic and acidic residues" evidence="9">
    <location>
        <begin position="107"/>
        <end position="117"/>
    </location>
</feature>
<dbReference type="CDD" id="cd14710">
    <property type="entry name" value="bZIP_HAC1-like"/>
    <property type="match status" value="1"/>
</dbReference>
<accession>A0ABR4M901</accession>
<evidence type="ECO:0000256" key="7">
    <source>
        <dbReference type="ARBA" id="ARBA00023242"/>
    </source>
</evidence>
<feature type="coiled-coil region" evidence="8">
    <location>
        <begin position="124"/>
        <end position="165"/>
    </location>
</feature>
<dbReference type="RefSeq" id="XP_070855924.1">
    <property type="nucleotide sequence ID" value="XM_071004524.1"/>
</dbReference>
<dbReference type="Proteomes" id="UP001610728">
    <property type="component" value="Unassembled WGS sequence"/>
</dbReference>
<reference evidence="11 12" key="1">
    <citation type="submission" date="2020-05" db="EMBL/GenBank/DDBJ databases">
        <title>Ceratocystis lukuohia genome.</title>
        <authorList>
            <person name="Harrington T.C."/>
            <person name="Kim K."/>
            <person name="Mayers C.G."/>
        </authorList>
    </citation>
    <scope>NUCLEOTIDE SEQUENCE [LARGE SCALE GENOMIC DNA]</scope>
    <source>
        <strain evidence="11 12">C4212</strain>
    </source>
</reference>
<keyword evidence="4" id="KW-0238">DNA-binding</keyword>
<feature type="domain" description="BZIP" evidence="10">
    <location>
        <begin position="113"/>
        <end position="170"/>
    </location>
</feature>
<dbReference type="GeneID" id="98121262"/>
<evidence type="ECO:0000256" key="6">
    <source>
        <dbReference type="ARBA" id="ARBA00023230"/>
    </source>
</evidence>
<keyword evidence="6" id="KW-0834">Unfolded protein response</keyword>
<protein>
    <submittedName>
        <fullName evidence="11">Basic region leucine zipper</fullName>
    </submittedName>
</protein>
<evidence type="ECO:0000256" key="2">
    <source>
        <dbReference type="ARBA" id="ARBA00007163"/>
    </source>
</evidence>
<feature type="region of interest" description="Disordered" evidence="9">
    <location>
        <begin position="358"/>
        <end position="386"/>
    </location>
</feature>
<gene>
    <name evidence="11" type="ORF">HOO65_090038</name>
</gene>
<dbReference type="InterPro" id="IPR046347">
    <property type="entry name" value="bZIP_sf"/>
</dbReference>
<organism evidence="11 12">
    <name type="scientific">Ceratocystis lukuohia</name>
    <dbReference type="NCBI Taxonomy" id="2019550"/>
    <lineage>
        <taxon>Eukaryota</taxon>
        <taxon>Fungi</taxon>
        <taxon>Dikarya</taxon>
        <taxon>Ascomycota</taxon>
        <taxon>Pezizomycotina</taxon>
        <taxon>Sordariomycetes</taxon>
        <taxon>Hypocreomycetidae</taxon>
        <taxon>Microascales</taxon>
        <taxon>Ceratocystidaceae</taxon>
        <taxon>Ceratocystis</taxon>
    </lineage>
</organism>
<dbReference type="SMART" id="SM00338">
    <property type="entry name" value="BRLZ"/>
    <property type="match status" value="1"/>
</dbReference>
<keyword evidence="12" id="KW-1185">Reference proteome</keyword>
<feature type="compositionally biased region" description="Polar residues" evidence="9">
    <location>
        <begin position="10"/>
        <end position="27"/>
    </location>
</feature>
<evidence type="ECO:0000256" key="5">
    <source>
        <dbReference type="ARBA" id="ARBA00023163"/>
    </source>
</evidence>
<evidence type="ECO:0000256" key="3">
    <source>
        <dbReference type="ARBA" id="ARBA00023015"/>
    </source>
</evidence>
<keyword evidence="3" id="KW-0805">Transcription regulation</keyword>
<comment type="caution">
    <text evidence="11">The sequence shown here is derived from an EMBL/GenBank/DDBJ whole genome shotgun (WGS) entry which is preliminary data.</text>
</comment>
<evidence type="ECO:0000256" key="4">
    <source>
        <dbReference type="ARBA" id="ARBA00023125"/>
    </source>
</evidence>
<feature type="region of interest" description="Disordered" evidence="9">
    <location>
        <begin position="87"/>
        <end position="117"/>
    </location>
</feature>
<comment type="subcellular location">
    <subcellularLocation>
        <location evidence="1">Nucleus</location>
    </subcellularLocation>
</comment>
<proteinExistence type="inferred from homology"/>
<dbReference type="EMBL" id="JABSNW010000009">
    <property type="protein sequence ID" value="KAL2884743.1"/>
    <property type="molecule type" value="Genomic_DNA"/>
</dbReference>
<feature type="region of interest" description="Disordered" evidence="9">
    <location>
        <begin position="1"/>
        <end position="65"/>
    </location>
</feature>
<feature type="compositionally biased region" description="Polar residues" evidence="9">
    <location>
        <begin position="361"/>
        <end position="376"/>
    </location>
</feature>
<evidence type="ECO:0000256" key="9">
    <source>
        <dbReference type="SAM" id="MobiDB-lite"/>
    </source>
</evidence>
<dbReference type="PROSITE" id="PS50217">
    <property type="entry name" value="BZIP"/>
    <property type="match status" value="1"/>
</dbReference>
<feature type="compositionally biased region" description="Polar residues" evidence="9">
    <location>
        <begin position="211"/>
        <end position="221"/>
    </location>
</feature>
<keyword evidence="7" id="KW-0539">Nucleus</keyword>
<keyword evidence="8" id="KW-0175">Coiled coil</keyword>
<feature type="compositionally biased region" description="Polar residues" evidence="9">
    <location>
        <begin position="87"/>
        <end position="101"/>
    </location>
</feature>
<dbReference type="PANTHER" id="PTHR46714">
    <property type="entry name" value="TRANSCRIPTIONAL ACTIVATOR HAC1"/>
    <property type="match status" value="1"/>
</dbReference>
<dbReference type="InterPro" id="IPR044280">
    <property type="entry name" value="Hac1/HY5"/>
</dbReference>
<evidence type="ECO:0000313" key="12">
    <source>
        <dbReference type="Proteomes" id="UP001610728"/>
    </source>
</evidence>
<name>A0ABR4M901_9PEZI</name>
<dbReference type="PANTHER" id="PTHR46714:SF6">
    <property type="entry name" value="TRANSCRIPTIONAL ACTIVATOR HAC1"/>
    <property type="match status" value="1"/>
</dbReference>
<evidence type="ECO:0000313" key="11">
    <source>
        <dbReference type="EMBL" id="KAL2884743.1"/>
    </source>
</evidence>
<comment type="similarity">
    <text evidence="2">Belongs to the bZIP family.</text>
</comment>